<dbReference type="EMBL" id="JACHXZ010000004">
    <property type="protein sequence ID" value="MBB3169853.1"/>
    <property type="molecule type" value="Genomic_DNA"/>
</dbReference>
<sequence length="74" mass="8678">MIYRTLLLALLSWLISACEPSRIERMSDFELSERYSNCLEKKPTAPGYATACENMRRECERRKRELGTFVCPSR</sequence>
<dbReference type="PROSITE" id="PS51257">
    <property type="entry name" value="PROKAR_LIPOPROTEIN"/>
    <property type="match status" value="1"/>
</dbReference>
<evidence type="ECO:0000313" key="2">
    <source>
        <dbReference type="Proteomes" id="UP000559987"/>
    </source>
</evidence>
<name>A0A839UPZ5_9GAMM</name>
<evidence type="ECO:0000313" key="1">
    <source>
        <dbReference type="EMBL" id="MBB3169853.1"/>
    </source>
</evidence>
<organism evidence="1 2">
    <name type="scientific">Simiduia aestuariiviva</name>
    <dbReference type="NCBI Taxonomy" id="1510459"/>
    <lineage>
        <taxon>Bacteria</taxon>
        <taxon>Pseudomonadati</taxon>
        <taxon>Pseudomonadota</taxon>
        <taxon>Gammaproteobacteria</taxon>
        <taxon>Cellvibrionales</taxon>
        <taxon>Cellvibrionaceae</taxon>
        <taxon>Simiduia</taxon>
    </lineage>
</organism>
<evidence type="ECO:0008006" key="3">
    <source>
        <dbReference type="Google" id="ProtNLM"/>
    </source>
</evidence>
<protein>
    <recommendedName>
        <fullName evidence="3">Lipoprotein</fullName>
    </recommendedName>
</protein>
<keyword evidence="2" id="KW-1185">Reference proteome</keyword>
<proteinExistence type="predicted"/>
<gene>
    <name evidence="1" type="ORF">FHS30_003066</name>
</gene>
<reference evidence="1 2" key="1">
    <citation type="submission" date="2020-08" db="EMBL/GenBank/DDBJ databases">
        <title>Genomic Encyclopedia of Type Strains, Phase III (KMG-III): the genomes of soil and plant-associated and newly described type strains.</title>
        <authorList>
            <person name="Whitman W."/>
        </authorList>
    </citation>
    <scope>NUCLEOTIDE SEQUENCE [LARGE SCALE GENOMIC DNA]</scope>
    <source>
        <strain evidence="1 2">CECT 8571</strain>
    </source>
</reference>
<dbReference type="AlphaFoldDB" id="A0A839UPZ5"/>
<comment type="caution">
    <text evidence="1">The sequence shown here is derived from an EMBL/GenBank/DDBJ whole genome shotgun (WGS) entry which is preliminary data.</text>
</comment>
<dbReference type="RefSeq" id="WP_183911337.1">
    <property type="nucleotide sequence ID" value="NZ_JACHXZ010000004.1"/>
</dbReference>
<dbReference type="Proteomes" id="UP000559987">
    <property type="component" value="Unassembled WGS sequence"/>
</dbReference>
<accession>A0A839UPZ5</accession>